<comment type="caution">
    <text evidence="2">The sequence shown here is derived from an EMBL/GenBank/DDBJ whole genome shotgun (WGS) entry which is preliminary data.</text>
</comment>
<dbReference type="RefSeq" id="XP_043002545.1">
    <property type="nucleotide sequence ID" value="XM_043160588.1"/>
</dbReference>
<evidence type="ECO:0008006" key="4">
    <source>
        <dbReference type="Google" id="ProtNLM"/>
    </source>
</evidence>
<dbReference type="GeneID" id="66072668"/>
<dbReference type="AlphaFoldDB" id="A0A9P7UNK5"/>
<accession>A0A9P7UNK5</accession>
<evidence type="ECO:0000313" key="2">
    <source>
        <dbReference type="EMBL" id="KAG7086074.1"/>
    </source>
</evidence>
<name>A0A9P7UNK5_9AGAR</name>
<evidence type="ECO:0000313" key="3">
    <source>
        <dbReference type="Proteomes" id="UP001049176"/>
    </source>
</evidence>
<evidence type="ECO:0000256" key="1">
    <source>
        <dbReference type="SAM" id="Coils"/>
    </source>
</evidence>
<gene>
    <name evidence="2" type="ORF">E1B28_003592</name>
</gene>
<dbReference type="SUPFAM" id="SSF52047">
    <property type="entry name" value="RNI-like"/>
    <property type="match status" value="1"/>
</dbReference>
<feature type="coiled-coil region" evidence="1">
    <location>
        <begin position="113"/>
        <end position="147"/>
    </location>
</feature>
<organism evidence="2 3">
    <name type="scientific">Marasmius oreades</name>
    <name type="common">fairy-ring Marasmius</name>
    <dbReference type="NCBI Taxonomy" id="181124"/>
    <lineage>
        <taxon>Eukaryota</taxon>
        <taxon>Fungi</taxon>
        <taxon>Dikarya</taxon>
        <taxon>Basidiomycota</taxon>
        <taxon>Agaricomycotina</taxon>
        <taxon>Agaricomycetes</taxon>
        <taxon>Agaricomycetidae</taxon>
        <taxon>Agaricales</taxon>
        <taxon>Marasmiineae</taxon>
        <taxon>Marasmiaceae</taxon>
        <taxon>Marasmius</taxon>
    </lineage>
</organism>
<sequence>MQKDPTYIIDVPILSTRDGAYQVNLKNSGLFQTPITFALPFTSTSCLEDTRFLFGLWNRSTSARQAAAWLSIKMGERASFLCERCQRQTEVPFLRPLNSNLLHSDYIPCETEVSQTTELLEEEARELKQLENDIAPLRRILEQMEAGKRRLEAQIAQRQSILSVQRRVPAELWGNIFAFACSFSSRDGYFLDIQDLEIDDYHMPEVLSMFPVTLSYVCSRWKAIATGCPKLWSSIRVEVFSKFSRREMFLVETFLDNSAGFPLNMAIIVPVTWLNDRPLDNYCLSIWELLTGQFSRCERLSIHVDNLRTLSTLKQPDLSFNNLKAFHFTTRTDRLEFNINIPFWQAIRQVPKLAELHAQAPLLLLCLVPISQLTTMTLNLEGVSNIADILPVLESARQLRSLTVLPGTDCEFNATKIRRVEMPSLRTLILLEDYPSIDSWDFSHGELFSSLVMPNLFAFKLSFRRSLYFASRWPPWLLATLKEASSSLRHLSLFLDPVYDRSWEPIFVLLKTTPHLTRFDFGGKVEPDSTRLSLAEAEYRRCCRTEKFSRSYIRSSLASLTYTPQNTLVPDLESISLVRIQSYSQLLSEILDMATSRSPGNISAVTGVRPLKELCIEYYDEQDSPVERYVLEGIKDLEADGMKVVTTKLGSWGGEEATE</sequence>
<dbReference type="KEGG" id="more:E1B28_003592"/>
<keyword evidence="1" id="KW-0175">Coiled coil</keyword>
<keyword evidence="3" id="KW-1185">Reference proteome</keyword>
<dbReference type="OrthoDB" id="2840683at2759"/>
<reference evidence="2" key="1">
    <citation type="journal article" date="2021" name="Genome Biol. Evol.">
        <title>The assembled and annotated genome of the fairy-ring fungus Marasmius oreades.</title>
        <authorList>
            <person name="Hiltunen M."/>
            <person name="Ament-Velasquez S.L."/>
            <person name="Johannesson H."/>
        </authorList>
    </citation>
    <scope>NUCLEOTIDE SEQUENCE</scope>
    <source>
        <strain evidence="2">03SP1</strain>
    </source>
</reference>
<proteinExistence type="predicted"/>
<protein>
    <recommendedName>
        <fullName evidence="4">F-box domain-containing protein</fullName>
    </recommendedName>
</protein>
<dbReference type="EMBL" id="CM032191">
    <property type="protein sequence ID" value="KAG7086074.1"/>
    <property type="molecule type" value="Genomic_DNA"/>
</dbReference>
<dbReference type="Proteomes" id="UP001049176">
    <property type="component" value="Chromosome 11"/>
</dbReference>